<dbReference type="EMBL" id="BPLQ01006756">
    <property type="protein sequence ID" value="GIY24995.1"/>
    <property type="molecule type" value="Genomic_DNA"/>
</dbReference>
<comment type="caution">
    <text evidence="1">The sequence shown here is derived from an EMBL/GenBank/DDBJ whole genome shotgun (WGS) entry which is preliminary data.</text>
</comment>
<evidence type="ECO:0000313" key="2">
    <source>
        <dbReference type="Proteomes" id="UP001054837"/>
    </source>
</evidence>
<dbReference type="AlphaFoldDB" id="A0AAV4RXI5"/>
<protein>
    <submittedName>
        <fullName evidence="1">Uncharacterized protein</fullName>
    </submittedName>
</protein>
<organism evidence="1 2">
    <name type="scientific">Caerostris darwini</name>
    <dbReference type="NCBI Taxonomy" id="1538125"/>
    <lineage>
        <taxon>Eukaryota</taxon>
        <taxon>Metazoa</taxon>
        <taxon>Ecdysozoa</taxon>
        <taxon>Arthropoda</taxon>
        <taxon>Chelicerata</taxon>
        <taxon>Arachnida</taxon>
        <taxon>Araneae</taxon>
        <taxon>Araneomorphae</taxon>
        <taxon>Entelegynae</taxon>
        <taxon>Araneoidea</taxon>
        <taxon>Araneidae</taxon>
        <taxon>Caerostris</taxon>
    </lineage>
</organism>
<proteinExistence type="predicted"/>
<keyword evidence="2" id="KW-1185">Reference proteome</keyword>
<sequence>MFLAIEINRLINDLQIRFFNAATTTQRNNSNSNRQTDNRRKKRNAIWWTRELEIKRSKTHALRRLYQKERNQQVRSIKLISYKKNLAEYKKMILTKKKEKFQEYIN</sequence>
<gene>
    <name evidence="1" type="ORF">CDAR_453271</name>
</gene>
<accession>A0AAV4RXI5</accession>
<name>A0AAV4RXI5_9ARAC</name>
<dbReference type="Proteomes" id="UP001054837">
    <property type="component" value="Unassembled WGS sequence"/>
</dbReference>
<evidence type="ECO:0000313" key="1">
    <source>
        <dbReference type="EMBL" id="GIY24995.1"/>
    </source>
</evidence>
<reference evidence="1 2" key="1">
    <citation type="submission" date="2021-06" db="EMBL/GenBank/DDBJ databases">
        <title>Caerostris darwini draft genome.</title>
        <authorList>
            <person name="Kono N."/>
            <person name="Arakawa K."/>
        </authorList>
    </citation>
    <scope>NUCLEOTIDE SEQUENCE [LARGE SCALE GENOMIC DNA]</scope>
</reference>